<feature type="transmembrane region" description="Helical" evidence="1">
    <location>
        <begin position="198"/>
        <end position="220"/>
    </location>
</feature>
<keyword evidence="1" id="KW-0472">Membrane</keyword>
<evidence type="ECO:0000256" key="1">
    <source>
        <dbReference type="SAM" id="Phobius"/>
    </source>
</evidence>
<keyword evidence="1" id="KW-0812">Transmembrane</keyword>
<evidence type="ECO:0000313" key="3">
    <source>
        <dbReference type="Proteomes" id="UP000321124"/>
    </source>
</evidence>
<organism evidence="2 3">
    <name type="scientific">Shewanella decolorationis</name>
    <dbReference type="NCBI Taxonomy" id="256839"/>
    <lineage>
        <taxon>Bacteria</taxon>
        <taxon>Pseudomonadati</taxon>
        <taxon>Pseudomonadota</taxon>
        <taxon>Gammaproteobacteria</taxon>
        <taxon>Alteromonadales</taxon>
        <taxon>Shewanellaceae</taxon>
        <taxon>Shewanella</taxon>
    </lineage>
</organism>
<dbReference type="EMBL" id="CP031775">
    <property type="protein sequence ID" value="QDZ89150.1"/>
    <property type="molecule type" value="Genomic_DNA"/>
</dbReference>
<feature type="transmembrane region" description="Helical" evidence="1">
    <location>
        <begin position="36"/>
        <end position="58"/>
    </location>
</feature>
<dbReference type="RefSeq" id="WP_208661064.1">
    <property type="nucleotide sequence ID" value="NZ_CP031775.2"/>
</dbReference>
<proteinExistence type="predicted"/>
<name>A0A5B8QR73_9GAMM</name>
<accession>A0A5B8QR73</accession>
<gene>
    <name evidence="2" type="ORF">D0436_01020</name>
</gene>
<sequence>MEKLSLDDTPWFGTTDFKGKKQLTSDSDIRLKSSRLLYPLPLPLEMLFFIGPLALAILPFINPQLMLPEIWLALSIGTILGSLMLKKLFIDSIYGRVKEHVCQINAKRLNIPGSHLIETKAGPIEIQRQDLKQICVRFWPSTRDLRTTYDVSELIITLQSDKSISLKSLYFPIKPLLYLLVYFDYPITLQKRRHSLTIVARSIFIAFPLVALVAVTGLLFKEYFL</sequence>
<dbReference type="Proteomes" id="UP000321124">
    <property type="component" value="Chromosome"/>
</dbReference>
<dbReference type="KEGG" id="sdeo:D0436_01020"/>
<evidence type="ECO:0000313" key="2">
    <source>
        <dbReference type="EMBL" id="QDZ89150.1"/>
    </source>
</evidence>
<keyword evidence="1" id="KW-1133">Transmembrane helix</keyword>
<protein>
    <submittedName>
        <fullName evidence="2">Uncharacterized protein</fullName>
    </submittedName>
</protein>
<reference evidence="2 3" key="1">
    <citation type="journal article" date="2019" name="Ecotoxicol. Environ. Saf.">
        <title>Microbial characterization of heavy metal resistant bacterial strains isolated from an electroplating wastewater treatment plant.</title>
        <authorList>
            <person name="Cai X."/>
            <person name="Zheng X."/>
            <person name="Zhang D."/>
            <person name="Iqbal W."/>
            <person name="Liu C."/>
            <person name="Yang B."/>
            <person name="Zhao X."/>
            <person name="Lu X."/>
            <person name="Mao Y."/>
        </authorList>
    </citation>
    <scope>NUCLEOTIDE SEQUENCE [LARGE SCALE GENOMIC DNA]</scope>
    <source>
        <strain evidence="2 3">Ni1-3</strain>
    </source>
</reference>
<dbReference type="AlphaFoldDB" id="A0A5B8QR73"/>
<feature type="transmembrane region" description="Helical" evidence="1">
    <location>
        <begin position="70"/>
        <end position="89"/>
    </location>
</feature>